<gene>
    <name evidence="5" type="ORF">N0F65_000088</name>
</gene>
<evidence type="ECO:0000259" key="4">
    <source>
        <dbReference type="Pfam" id="PF20147"/>
    </source>
</evidence>
<evidence type="ECO:0000256" key="1">
    <source>
        <dbReference type="ARBA" id="ARBA00004340"/>
    </source>
</evidence>
<accession>A0AAV2YNP5</accession>
<dbReference type="AlphaFoldDB" id="A0AAV2YNP5"/>
<reference evidence="5" key="1">
    <citation type="submission" date="2022-11" db="EMBL/GenBank/DDBJ databases">
        <authorList>
            <person name="Morgan W.R."/>
            <person name="Tartar A."/>
        </authorList>
    </citation>
    <scope>NUCLEOTIDE SEQUENCE</scope>
    <source>
        <strain evidence="5">ARSEF 373</strain>
    </source>
</reference>
<keyword evidence="3" id="KW-0964">Secreted</keyword>
<name>A0AAV2YNP5_9STRA</name>
<reference evidence="5" key="2">
    <citation type="journal article" date="2023" name="Microbiol Resour">
        <title>Decontamination and Annotation of the Draft Genome Sequence of the Oomycete Lagenidium giganteum ARSEF 373.</title>
        <authorList>
            <person name="Morgan W.R."/>
            <person name="Tartar A."/>
        </authorList>
    </citation>
    <scope>NUCLEOTIDE SEQUENCE</scope>
    <source>
        <strain evidence="5">ARSEF 373</strain>
    </source>
</reference>
<feature type="domain" description="Crinkler effector protein N-terminal" evidence="4">
    <location>
        <begin position="66"/>
        <end position="120"/>
    </location>
</feature>
<protein>
    <recommendedName>
        <fullName evidence="4">Crinkler effector protein N-terminal domain-containing protein</fullName>
    </recommendedName>
</protein>
<dbReference type="GO" id="GO:0043657">
    <property type="term" value="C:host cell"/>
    <property type="evidence" value="ECO:0007669"/>
    <property type="project" value="UniProtKB-SubCell"/>
</dbReference>
<proteinExistence type="predicted"/>
<evidence type="ECO:0000313" key="5">
    <source>
        <dbReference type="EMBL" id="DAZ95605.1"/>
    </source>
</evidence>
<evidence type="ECO:0000256" key="2">
    <source>
        <dbReference type="ARBA" id="ARBA00004613"/>
    </source>
</evidence>
<organism evidence="5 6">
    <name type="scientific">Lagenidium giganteum</name>
    <dbReference type="NCBI Taxonomy" id="4803"/>
    <lineage>
        <taxon>Eukaryota</taxon>
        <taxon>Sar</taxon>
        <taxon>Stramenopiles</taxon>
        <taxon>Oomycota</taxon>
        <taxon>Peronosporomycetes</taxon>
        <taxon>Pythiales</taxon>
        <taxon>Pythiaceae</taxon>
    </lineage>
</organism>
<dbReference type="InterPro" id="IPR045379">
    <property type="entry name" value="Crinkler_N"/>
</dbReference>
<comment type="caution">
    <text evidence="5">The sequence shown here is derived from an EMBL/GenBank/DDBJ whole genome shotgun (WGS) entry which is preliminary data.</text>
</comment>
<comment type="subcellular location">
    <subcellularLocation>
        <location evidence="1">Host cell</location>
    </subcellularLocation>
    <subcellularLocation>
        <location evidence="2">Secreted</location>
    </subcellularLocation>
</comment>
<dbReference type="GO" id="GO:0005576">
    <property type="term" value="C:extracellular region"/>
    <property type="evidence" value="ECO:0007669"/>
    <property type="project" value="UniProtKB-SubCell"/>
</dbReference>
<sequence length="178" mass="19730">MAVGLAIDSAPIAPHQASADIAKIVEPLNDTDDTLADQLRSKVEIADVRVGFFTNYTASISEETEVKLRCGVYDEGSVFSVEIKRNADVEVLQEKIFEKKRYSERYQFAASDLTLYLASGTYSTSFKNTQLTWLFTTVTRSTVPCPWALTFIPTATLVFHVHFSISSKATKLSLSDAM</sequence>
<evidence type="ECO:0000313" key="6">
    <source>
        <dbReference type="Proteomes" id="UP001146120"/>
    </source>
</evidence>
<keyword evidence="6" id="KW-1185">Reference proteome</keyword>
<dbReference type="Pfam" id="PF20147">
    <property type="entry name" value="Crinkler"/>
    <property type="match status" value="1"/>
</dbReference>
<dbReference type="Proteomes" id="UP001146120">
    <property type="component" value="Unassembled WGS sequence"/>
</dbReference>
<evidence type="ECO:0000256" key="3">
    <source>
        <dbReference type="ARBA" id="ARBA00022525"/>
    </source>
</evidence>
<dbReference type="EMBL" id="DAKRPA010000197">
    <property type="protein sequence ID" value="DAZ95605.1"/>
    <property type="molecule type" value="Genomic_DNA"/>
</dbReference>